<sequence length="208" mass="24276">MDQIMSQFIAKFGGRFQASDKKTIVYDPSALLFLEEVCLFLDDYDEEVERYCKERDASETAVQINNARRYIEDELTKFFPSDVVRLMSSVGARMNLKGLASDIDFGLLVKKAAFNKDKYGDILVSNGYQFKKELFGYYVYTKIVEEIEVEVKLRVYEESIQVIELHERLDALSEKMQNKLAFAKALLVDNEELYGKFKWEIYSAYYVQ</sequence>
<reference evidence="1" key="1">
    <citation type="journal article" date="2020" name="Nature">
        <title>Giant virus diversity and host interactions through global metagenomics.</title>
        <authorList>
            <person name="Schulz F."/>
            <person name="Roux S."/>
            <person name="Paez-Espino D."/>
            <person name="Jungbluth S."/>
            <person name="Walsh D.A."/>
            <person name="Denef V.J."/>
            <person name="McMahon K.D."/>
            <person name="Konstantinidis K.T."/>
            <person name="Eloe-Fadrosh E.A."/>
            <person name="Kyrpides N.C."/>
            <person name="Woyke T."/>
        </authorList>
    </citation>
    <scope>NUCLEOTIDE SEQUENCE</scope>
    <source>
        <strain evidence="1">GVMAG-M-3300020192-26</strain>
    </source>
</reference>
<evidence type="ECO:0008006" key="2">
    <source>
        <dbReference type="Google" id="ProtNLM"/>
    </source>
</evidence>
<name>A0A6C0C8J5_9ZZZZ</name>
<protein>
    <recommendedName>
        <fullName evidence="2">Nucleotidyltransferase</fullName>
    </recommendedName>
</protein>
<dbReference type="EMBL" id="MN739352">
    <property type="protein sequence ID" value="QHT00065.1"/>
    <property type="molecule type" value="Genomic_DNA"/>
</dbReference>
<evidence type="ECO:0000313" key="1">
    <source>
        <dbReference type="EMBL" id="QHT00065.1"/>
    </source>
</evidence>
<proteinExistence type="predicted"/>
<accession>A0A6C0C8J5</accession>
<dbReference type="AlphaFoldDB" id="A0A6C0C8J5"/>
<organism evidence="1">
    <name type="scientific">viral metagenome</name>
    <dbReference type="NCBI Taxonomy" id="1070528"/>
    <lineage>
        <taxon>unclassified sequences</taxon>
        <taxon>metagenomes</taxon>
        <taxon>organismal metagenomes</taxon>
    </lineage>
</organism>